<evidence type="ECO:0008006" key="4">
    <source>
        <dbReference type="Google" id="ProtNLM"/>
    </source>
</evidence>
<feature type="compositionally biased region" description="Basic and acidic residues" evidence="1">
    <location>
        <begin position="60"/>
        <end position="116"/>
    </location>
</feature>
<dbReference type="OrthoDB" id="10250354at2759"/>
<keyword evidence="3" id="KW-1185">Reference proteome</keyword>
<proteinExistence type="predicted"/>
<evidence type="ECO:0000256" key="1">
    <source>
        <dbReference type="SAM" id="MobiDB-lite"/>
    </source>
</evidence>
<dbReference type="AlphaFoldDB" id="A0A9P4T977"/>
<accession>A0A9P4T977</accession>
<feature type="region of interest" description="Disordered" evidence="1">
    <location>
        <begin position="54"/>
        <end position="116"/>
    </location>
</feature>
<protein>
    <recommendedName>
        <fullName evidence="4">J domain-containing protein</fullName>
    </recommendedName>
</protein>
<dbReference type="Proteomes" id="UP000801428">
    <property type="component" value="Unassembled WGS sequence"/>
</dbReference>
<evidence type="ECO:0000313" key="2">
    <source>
        <dbReference type="EMBL" id="KAF2997936.1"/>
    </source>
</evidence>
<dbReference type="EMBL" id="SWKU01000021">
    <property type="protein sequence ID" value="KAF2997936.1"/>
    <property type="molecule type" value="Genomic_DNA"/>
</dbReference>
<evidence type="ECO:0000313" key="3">
    <source>
        <dbReference type="Proteomes" id="UP000801428"/>
    </source>
</evidence>
<name>A0A9P4T977_CURKU</name>
<comment type="caution">
    <text evidence="2">The sequence shown here is derived from an EMBL/GenBank/DDBJ whole genome shotgun (WGS) entry which is preliminary data.</text>
</comment>
<gene>
    <name evidence="2" type="ORF">E8E13_005431</name>
</gene>
<organism evidence="2 3">
    <name type="scientific">Curvularia kusanoi</name>
    <name type="common">Cochliobolus kusanoi</name>
    <dbReference type="NCBI Taxonomy" id="90978"/>
    <lineage>
        <taxon>Eukaryota</taxon>
        <taxon>Fungi</taxon>
        <taxon>Dikarya</taxon>
        <taxon>Ascomycota</taxon>
        <taxon>Pezizomycotina</taxon>
        <taxon>Dothideomycetes</taxon>
        <taxon>Pleosporomycetidae</taxon>
        <taxon>Pleosporales</taxon>
        <taxon>Pleosporineae</taxon>
        <taxon>Pleosporaceae</taxon>
        <taxon>Curvularia</taxon>
    </lineage>
</organism>
<reference evidence="2" key="1">
    <citation type="submission" date="2019-04" db="EMBL/GenBank/DDBJ databases">
        <title>Sequencing of skin fungus with MAO and IRED activity.</title>
        <authorList>
            <person name="Marsaioli A.J."/>
            <person name="Bonatto J.M.C."/>
            <person name="Reis Junior O."/>
        </authorList>
    </citation>
    <scope>NUCLEOTIDE SEQUENCE</scope>
    <source>
        <strain evidence="2">30M1</strain>
    </source>
</reference>
<sequence>MLQTSVEQVQEAYETLGDISKRRRYDGQYGSIQSQWMTYRRALEQWRQAELQRTHQKMNGARERERQLNAAKAARERKREEQESWRKGEEKEKPGRAEKERLAKERSRQAANRARAEFQKGAIARLRLMKETEAEARSAAVLEKARQQQTQKAQERLAAQATEHEAIIETEVFKDVLSFLYWMLEWLPSS</sequence>